<proteinExistence type="predicted"/>
<evidence type="ECO:0000313" key="1">
    <source>
        <dbReference type="EMBL" id="OGY65106.1"/>
    </source>
</evidence>
<dbReference type="AlphaFoldDB" id="A0A1G1ZLW6"/>
<sequence length="97" mass="11269">MRHSQCEGTAEVNVWGNSATPEPKRNHAALLIENRTQKKGFVFFLRINRVHAKSEMRTKLFLVMRVLASGDWAERISFAQDRLKFCYVIVLFCDIII</sequence>
<comment type="caution">
    <text evidence="1">The sequence shown here is derived from an EMBL/GenBank/DDBJ whole genome shotgun (WGS) entry which is preliminary data.</text>
</comment>
<evidence type="ECO:0000313" key="2">
    <source>
        <dbReference type="Proteomes" id="UP000178517"/>
    </source>
</evidence>
<organism evidence="1 2">
    <name type="scientific">Candidatus Harrisonbacteria bacterium RIFCSPLOWO2_01_FULL_40_28</name>
    <dbReference type="NCBI Taxonomy" id="1798406"/>
    <lineage>
        <taxon>Bacteria</taxon>
        <taxon>Candidatus Harrisoniibacteriota</taxon>
    </lineage>
</organism>
<gene>
    <name evidence="1" type="ORF">A3A04_01690</name>
</gene>
<dbReference type="EMBL" id="MHJI01000023">
    <property type="protein sequence ID" value="OGY65106.1"/>
    <property type="molecule type" value="Genomic_DNA"/>
</dbReference>
<reference evidence="1 2" key="1">
    <citation type="journal article" date="2016" name="Nat. Commun.">
        <title>Thousands of microbial genomes shed light on interconnected biogeochemical processes in an aquifer system.</title>
        <authorList>
            <person name="Anantharaman K."/>
            <person name="Brown C.T."/>
            <person name="Hug L.A."/>
            <person name="Sharon I."/>
            <person name="Castelle C.J."/>
            <person name="Probst A.J."/>
            <person name="Thomas B.C."/>
            <person name="Singh A."/>
            <person name="Wilkins M.J."/>
            <person name="Karaoz U."/>
            <person name="Brodie E.L."/>
            <person name="Williams K.H."/>
            <person name="Hubbard S.S."/>
            <person name="Banfield J.F."/>
        </authorList>
    </citation>
    <scope>NUCLEOTIDE SEQUENCE [LARGE SCALE GENOMIC DNA]</scope>
</reference>
<dbReference type="STRING" id="1798406.A3A04_01690"/>
<name>A0A1G1ZLW6_9BACT</name>
<dbReference type="Proteomes" id="UP000178517">
    <property type="component" value="Unassembled WGS sequence"/>
</dbReference>
<protein>
    <submittedName>
        <fullName evidence="1">Uncharacterized protein</fullName>
    </submittedName>
</protein>
<accession>A0A1G1ZLW6</accession>